<comment type="caution">
    <text evidence="2">The sequence shown here is derived from an EMBL/GenBank/DDBJ whole genome shotgun (WGS) entry which is preliminary data.</text>
</comment>
<keyword evidence="1" id="KW-0812">Transmembrane</keyword>
<dbReference type="Proteomes" id="UP000626109">
    <property type="component" value="Unassembled WGS sequence"/>
</dbReference>
<evidence type="ECO:0000256" key="1">
    <source>
        <dbReference type="SAM" id="Phobius"/>
    </source>
</evidence>
<organism evidence="2 3">
    <name type="scientific">Polarella glacialis</name>
    <name type="common">Dinoflagellate</name>
    <dbReference type="NCBI Taxonomy" id="89957"/>
    <lineage>
        <taxon>Eukaryota</taxon>
        <taxon>Sar</taxon>
        <taxon>Alveolata</taxon>
        <taxon>Dinophyceae</taxon>
        <taxon>Suessiales</taxon>
        <taxon>Suessiaceae</taxon>
        <taxon>Polarella</taxon>
    </lineage>
</organism>
<proteinExistence type="predicted"/>
<evidence type="ECO:0000313" key="2">
    <source>
        <dbReference type="EMBL" id="CAE8655403.1"/>
    </source>
</evidence>
<sequence>MKIVCWCGVLLVLRCFRLLFYLLVRFSLVRCSFLRCFCLCRCVRVLVCRVFVLLRLVVCIAICASTIHLVVLNITCQNTMVATGSLDGVPSPQHSGVLAIM</sequence>
<evidence type="ECO:0000313" key="3">
    <source>
        <dbReference type="Proteomes" id="UP000626109"/>
    </source>
</evidence>
<keyword evidence="1" id="KW-1133">Transmembrane helix</keyword>
<dbReference type="AlphaFoldDB" id="A0A813IL99"/>
<gene>
    <name evidence="2" type="ORF">PGLA2088_LOCUS11593</name>
</gene>
<reference evidence="2" key="1">
    <citation type="submission" date="2021-02" db="EMBL/GenBank/DDBJ databases">
        <authorList>
            <person name="Dougan E. K."/>
            <person name="Rhodes N."/>
            <person name="Thang M."/>
            <person name="Chan C."/>
        </authorList>
    </citation>
    <scope>NUCLEOTIDE SEQUENCE</scope>
</reference>
<keyword evidence="1" id="KW-0472">Membrane</keyword>
<feature type="transmembrane region" description="Helical" evidence="1">
    <location>
        <begin position="52"/>
        <end position="71"/>
    </location>
</feature>
<dbReference type="EMBL" id="CAJNNW010013462">
    <property type="protein sequence ID" value="CAE8655403.1"/>
    <property type="molecule type" value="Genomic_DNA"/>
</dbReference>
<name>A0A813IL99_POLGL</name>
<protein>
    <submittedName>
        <fullName evidence="2">Uncharacterized protein</fullName>
    </submittedName>
</protein>
<accession>A0A813IL99</accession>